<dbReference type="InterPro" id="IPR011990">
    <property type="entry name" value="TPR-like_helical_dom_sf"/>
</dbReference>
<proteinExistence type="predicted"/>
<organism evidence="2 3">
    <name type="scientific">Ravibacter arvi</name>
    <dbReference type="NCBI Taxonomy" id="2051041"/>
    <lineage>
        <taxon>Bacteria</taxon>
        <taxon>Pseudomonadati</taxon>
        <taxon>Bacteroidota</taxon>
        <taxon>Cytophagia</taxon>
        <taxon>Cytophagales</taxon>
        <taxon>Spirosomataceae</taxon>
        <taxon>Ravibacter</taxon>
    </lineage>
</organism>
<keyword evidence="3" id="KW-1185">Reference proteome</keyword>
<reference evidence="3" key="1">
    <citation type="journal article" date="2019" name="Int. J. Syst. Evol. Microbiol.">
        <title>The Global Catalogue of Microorganisms (GCM) 10K type strain sequencing project: providing services to taxonomists for standard genome sequencing and annotation.</title>
        <authorList>
            <consortium name="The Broad Institute Genomics Platform"/>
            <consortium name="The Broad Institute Genome Sequencing Center for Infectious Disease"/>
            <person name="Wu L."/>
            <person name="Ma J."/>
        </authorList>
    </citation>
    <scope>NUCLEOTIDE SEQUENCE [LARGE SCALE GENOMIC DNA]</scope>
    <source>
        <strain evidence="3">JCM 31920</strain>
    </source>
</reference>
<keyword evidence="1" id="KW-0732">Signal</keyword>
<feature type="signal peptide" evidence="1">
    <location>
        <begin position="1"/>
        <end position="20"/>
    </location>
</feature>
<evidence type="ECO:0000256" key="1">
    <source>
        <dbReference type="SAM" id="SignalP"/>
    </source>
</evidence>
<accession>A0ABP8M6A2</accession>
<evidence type="ECO:0000313" key="2">
    <source>
        <dbReference type="EMBL" id="GAA4444555.1"/>
    </source>
</evidence>
<name>A0ABP8M6A2_9BACT</name>
<dbReference type="EMBL" id="BAABEY010000032">
    <property type="protein sequence ID" value="GAA4444555.1"/>
    <property type="molecule type" value="Genomic_DNA"/>
</dbReference>
<comment type="caution">
    <text evidence="2">The sequence shown here is derived from an EMBL/GenBank/DDBJ whole genome shotgun (WGS) entry which is preliminary data.</text>
</comment>
<feature type="chain" id="PRO_5046689179" evidence="1">
    <location>
        <begin position="21"/>
        <end position="301"/>
    </location>
</feature>
<sequence length="301" mass="31780">MKKHFITFLLLTVLAAGALAQRMSAPSPSSTIQQAVGVTDFTVSYSRPSLKGRAAFGPGSALAPLGTMWRTGANAATTLEASTDFTFGGKNVPAGKYALFTIPNSGSWTVILNKDFKGGVYTYAQSNDVARVEITPVSGGTTETFTISFDNLTESSANLTLWWAGISVPVKLGVATDELTAAGIREAVAKNPEDQATLQRSAGYYLSKGTDLDQALALADKSVGIKETFANVWLKAQILQKMGKLAEAVPLAQKALDLGAASGDNAFNSNLKGQIENSLADWKSKLPAEVPSKLKGKKKKK</sequence>
<gene>
    <name evidence="2" type="ORF">GCM10023091_34920</name>
</gene>
<dbReference type="InterPro" id="IPR021314">
    <property type="entry name" value="DUF2911"/>
</dbReference>
<dbReference type="RefSeq" id="WP_345031564.1">
    <property type="nucleotide sequence ID" value="NZ_BAABEY010000032.1"/>
</dbReference>
<evidence type="ECO:0000313" key="3">
    <source>
        <dbReference type="Proteomes" id="UP001501508"/>
    </source>
</evidence>
<dbReference type="Proteomes" id="UP001501508">
    <property type="component" value="Unassembled WGS sequence"/>
</dbReference>
<dbReference type="Gene3D" id="1.25.40.10">
    <property type="entry name" value="Tetratricopeptide repeat domain"/>
    <property type="match status" value="1"/>
</dbReference>
<dbReference type="SUPFAM" id="SSF48452">
    <property type="entry name" value="TPR-like"/>
    <property type="match status" value="1"/>
</dbReference>
<protein>
    <submittedName>
        <fullName evidence="2">DUF2911 domain-containing protein</fullName>
    </submittedName>
</protein>
<dbReference type="Pfam" id="PF11138">
    <property type="entry name" value="DUF2911"/>
    <property type="match status" value="1"/>
</dbReference>